<dbReference type="GO" id="GO:0005634">
    <property type="term" value="C:nucleus"/>
    <property type="evidence" value="ECO:0007669"/>
    <property type="project" value="TreeGrafter"/>
</dbReference>
<gene>
    <name evidence="10" type="ORF">SCODWIG_02002</name>
</gene>
<evidence type="ECO:0000259" key="8">
    <source>
        <dbReference type="PROSITE" id="PS50144"/>
    </source>
</evidence>
<comment type="catalytic activity">
    <reaction evidence="1">
        <text>Thiol-dependent hydrolysis of ester, thioester, amide, peptide and isopeptide bonds formed by the C-terminal Gly of ubiquitin (a 76-residue protein attached to proteins as an intracellular targeting signal).</text>
        <dbReference type="EC" id="3.4.19.12"/>
    </reaction>
</comment>
<dbReference type="EMBL" id="UFAJ01000306">
    <property type="protein sequence ID" value="SSD60241.1"/>
    <property type="molecule type" value="Genomic_DNA"/>
</dbReference>
<accession>A0A376B6H5</accession>
<keyword evidence="5" id="KW-0833">Ubl conjugation pathway</keyword>
<sequence>MASKDEENINIQTSNEKICDLVDLEKPIDQYFHQFQDLETEFEGGFTWVIDNWNNLTSPKHISPSYQLGGYNWKILFFPNGNSNNRNLAIYLEPHPVDDEKDPDWHICAQFSIIISKPGEDSTISLSKTAYHRFSPNETDWGFSDFVDLEKLKTRYLSLKSSDQQTGLLGNGKTLNVSVLVRGIKDPTGVLWHNFINYDSKKETGFVGLKNQGATCYLNSLLQSYFFTKEFRKLVYAIPTANEVATNSVPLALQRAFYLLQTSNQPLDTLELTKSFGWDTGDAFTQHDVQELNRILMECLEQKMKGTSVEGKLNELFVGKMKSYIKCVNVDYESSRVEDFWDIQLNVKGLKGLKNSFENYIEVEMLDGENQYAAEGYGLQDAKKGVVFQSFPPILHLQLKRFEYDFQYDRLIKINDKYEFPDSIDLSPYLENSEKSCIYDLHGVLVHSGEIDTGHYYALIKPGVEDKWFRFDDDRVLRVTKREVFDENFGCERLPDEEVKKFTRAKYQSYVLSRQTSAYMLVYIARSQETEILKNVTLEDVPSYVIEELDKEIKEKERKKKEQEELYLYYKLNIHSHRNFMNYQGFDYSPNIRSRLYDTELHKANEYPLQMKVLKKSKLCDVRKGIYEQFNIVDQKLVNIWTVGYRKSFTLRLNKILPSGLDESTLEDVFEKIGAVPAFNVDLYLEESYFDIRCISKYPPTSNYLEIFKKQAENGALDYAQDYLFNGELQYGILIFIKIFDPNIQKLHGLAHIVTSQKDSLKTALQCVSDLYPDISDQIVEEVQPGLIENIDGNSTYIENELYNGDIITVQRQLRNLNTEFYPLYTNSKDFYSFLRFRIKIRFTSSQSTDEEYVIPNKTKDSKEFSLWVSSKISYKDLAKLVAKELNTDYRKIRINACYNNVRYPLKSNSILESSLLKNFSQYEIPPFEYELLSIPLSELENLKSIKIYWMKDNYIHTHVYEFSVVTSCNIKELKEKLVSRVPLDNKLAPHLLLWANINHCFSNVFFDDNFVEEISPEMVVLARVLPEEVELIRLLEESVEEESQDLSVSNYKKHGKLVIVVQYFKDLSKTHGISFLFRILPEESLFSMKNRLHACFGLGQKEFMRIKLGIIMHRDNKLIDLSDKPDDEIDQITPYDIMEPFDYICLDHPDRSRQQSTFDRPIMIKN</sequence>
<protein>
    <recommendedName>
        <fullName evidence="3">ubiquitinyl hydrolase 1</fullName>
        <ecNumber evidence="3">3.4.19.12</ecNumber>
    </recommendedName>
</protein>
<dbReference type="Gene3D" id="3.10.20.90">
    <property type="entry name" value="Phosphatidylinositol 3-kinase Catalytic Subunit, Chain A, domain 1"/>
    <property type="match status" value="2"/>
</dbReference>
<keyword evidence="4" id="KW-0645">Protease</keyword>
<dbReference type="EC" id="3.4.19.12" evidence="3"/>
<dbReference type="GO" id="GO:0006508">
    <property type="term" value="P:proteolysis"/>
    <property type="evidence" value="ECO:0007669"/>
    <property type="project" value="UniProtKB-KW"/>
</dbReference>
<dbReference type="GO" id="GO:0005829">
    <property type="term" value="C:cytosol"/>
    <property type="evidence" value="ECO:0007669"/>
    <property type="project" value="TreeGrafter"/>
</dbReference>
<dbReference type="SMART" id="SM00061">
    <property type="entry name" value="MATH"/>
    <property type="match status" value="1"/>
</dbReference>
<evidence type="ECO:0000256" key="3">
    <source>
        <dbReference type="ARBA" id="ARBA00012759"/>
    </source>
</evidence>
<dbReference type="PANTHER" id="PTHR24006:SF644">
    <property type="entry name" value="UBIQUITIN CARBOXYL-TERMINAL HYDROLASE 7"/>
    <property type="match status" value="1"/>
</dbReference>
<dbReference type="GO" id="GO:0016579">
    <property type="term" value="P:protein deubiquitination"/>
    <property type="evidence" value="ECO:0007669"/>
    <property type="project" value="InterPro"/>
</dbReference>
<dbReference type="Pfam" id="PF22486">
    <property type="entry name" value="MATH_2"/>
    <property type="match status" value="1"/>
</dbReference>
<dbReference type="InterPro" id="IPR018200">
    <property type="entry name" value="USP_CS"/>
</dbReference>
<evidence type="ECO:0000256" key="1">
    <source>
        <dbReference type="ARBA" id="ARBA00000707"/>
    </source>
</evidence>
<dbReference type="PROSITE" id="PS00972">
    <property type="entry name" value="USP_1"/>
    <property type="match status" value="1"/>
</dbReference>
<evidence type="ECO:0000256" key="5">
    <source>
        <dbReference type="ARBA" id="ARBA00022786"/>
    </source>
</evidence>
<dbReference type="GO" id="GO:0004843">
    <property type="term" value="F:cysteine-type deubiquitinase activity"/>
    <property type="evidence" value="ECO:0007669"/>
    <property type="project" value="UniProtKB-EC"/>
</dbReference>
<dbReference type="InterPro" id="IPR038765">
    <property type="entry name" value="Papain-like_cys_pep_sf"/>
</dbReference>
<keyword evidence="11" id="KW-1185">Reference proteome</keyword>
<evidence type="ECO:0000259" key="9">
    <source>
        <dbReference type="PROSITE" id="PS50235"/>
    </source>
</evidence>
<dbReference type="Pfam" id="PF12436">
    <property type="entry name" value="USP7_ICP0_bdg"/>
    <property type="match status" value="1"/>
</dbReference>
<dbReference type="InterPro" id="IPR024729">
    <property type="entry name" value="USP7_ICP0-binding_dom"/>
</dbReference>
<dbReference type="InterPro" id="IPR050164">
    <property type="entry name" value="Peptidase_C19"/>
</dbReference>
<dbReference type="PROSITE" id="PS50235">
    <property type="entry name" value="USP_3"/>
    <property type="match status" value="1"/>
</dbReference>
<name>A0A376B6H5_9ASCO</name>
<dbReference type="Proteomes" id="UP000262825">
    <property type="component" value="Unassembled WGS sequence"/>
</dbReference>
<keyword evidence="7" id="KW-0788">Thiol protease</keyword>
<dbReference type="AlphaFoldDB" id="A0A376B6H5"/>
<dbReference type="InterPro" id="IPR028889">
    <property type="entry name" value="USP"/>
</dbReference>
<dbReference type="FunFam" id="3.90.70.10:FF:000044">
    <property type="entry name" value="Ubiquitin carboxyl-terminal hydrolase 13"/>
    <property type="match status" value="1"/>
</dbReference>
<feature type="domain" description="MATH" evidence="8">
    <location>
        <begin position="43"/>
        <end position="179"/>
    </location>
</feature>
<dbReference type="InterPro" id="IPR001394">
    <property type="entry name" value="Peptidase_C19_UCH"/>
</dbReference>
<comment type="similarity">
    <text evidence="2">Belongs to the peptidase C19 family.</text>
</comment>
<dbReference type="PROSITE" id="PS00973">
    <property type="entry name" value="USP_2"/>
    <property type="match status" value="1"/>
</dbReference>
<feature type="domain" description="USP" evidence="9">
    <location>
        <begin position="207"/>
        <end position="526"/>
    </location>
</feature>
<keyword evidence="6 10" id="KW-0378">Hydrolase</keyword>
<dbReference type="Gene3D" id="2.60.210.10">
    <property type="entry name" value="Apoptosis, Tumor Necrosis Factor Receptor Associated Protein 2, Chain A"/>
    <property type="match status" value="1"/>
</dbReference>
<organism evidence="10 11">
    <name type="scientific">Saccharomycodes ludwigii</name>
    <dbReference type="NCBI Taxonomy" id="36035"/>
    <lineage>
        <taxon>Eukaryota</taxon>
        <taxon>Fungi</taxon>
        <taxon>Dikarya</taxon>
        <taxon>Ascomycota</taxon>
        <taxon>Saccharomycotina</taxon>
        <taxon>Saccharomycetes</taxon>
        <taxon>Saccharomycodales</taxon>
        <taxon>Saccharomycodaceae</taxon>
        <taxon>Saccharomycodes</taxon>
    </lineage>
</organism>
<evidence type="ECO:0000313" key="10">
    <source>
        <dbReference type="EMBL" id="SSD60241.1"/>
    </source>
</evidence>
<dbReference type="Gene3D" id="3.90.70.10">
    <property type="entry name" value="Cysteine proteinases"/>
    <property type="match status" value="1"/>
</dbReference>
<dbReference type="InterPro" id="IPR008974">
    <property type="entry name" value="TRAF-like"/>
</dbReference>
<dbReference type="Pfam" id="PF00443">
    <property type="entry name" value="UCH"/>
    <property type="match status" value="1"/>
</dbReference>
<reference evidence="11" key="1">
    <citation type="submission" date="2018-06" db="EMBL/GenBank/DDBJ databases">
        <authorList>
            <person name="Guldener U."/>
        </authorList>
    </citation>
    <scope>NUCLEOTIDE SEQUENCE [LARGE SCALE GENOMIC DNA]</scope>
    <source>
        <strain evidence="11">UTAD17</strain>
    </source>
</reference>
<evidence type="ECO:0000256" key="4">
    <source>
        <dbReference type="ARBA" id="ARBA00022670"/>
    </source>
</evidence>
<evidence type="ECO:0000256" key="2">
    <source>
        <dbReference type="ARBA" id="ARBA00009085"/>
    </source>
</evidence>
<dbReference type="PANTHER" id="PTHR24006">
    <property type="entry name" value="UBIQUITIN CARBOXYL-TERMINAL HYDROLASE"/>
    <property type="match status" value="1"/>
</dbReference>
<evidence type="ECO:0000256" key="6">
    <source>
        <dbReference type="ARBA" id="ARBA00022801"/>
    </source>
</evidence>
<dbReference type="SUPFAM" id="SSF54001">
    <property type="entry name" value="Cysteine proteinases"/>
    <property type="match status" value="1"/>
</dbReference>
<dbReference type="GO" id="GO:0031647">
    <property type="term" value="P:regulation of protein stability"/>
    <property type="evidence" value="ECO:0007669"/>
    <property type="project" value="TreeGrafter"/>
</dbReference>
<dbReference type="InterPro" id="IPR029346">
    <property type="entry name" value="USP_C"/>
</dbReference>
<proteinExistence type="inferred from homology"/>
<evidence type="ECO:0000313" key="11">
    <source>
        <dbReference type="Proteomes" id="UP000262825"/>
    </source>
</evidence>
<evidence type="ECO:0000256" key="7">
    <source>
        <dbReference type="ARBA" id="ARBA00022807"/>
    </source>
</evidence>
<dbReference type="Pfam" id="PF14533">
    <property type="entry name" value="USP7_C2"/>
    <property type="match status" value="1"/>
</dbReference>
<dbReference type="CDD" id="cd02659">
    <property type="entry name" value="peptidase_C19C"/>
    <property type="match status" value="1"/>
</dbReference>
<dbReference type="SUPFAM" id="SSF49599">
    <property type="entry name" value="TRAF domain-like"/>
    <property type="match status" value="1"/>
</dbReference>
<dbReference type="PROSITE" id="PS50144">
    <property type="entry name" value="MATH"/>
    <property type="match status" value="1"/>
</dbReference>
<dbReference type="VEuPathDB" id="FungiDB:SCODWIG_02002"/>
<dbReference type="InterPro" id="IPR002083">
    <property type="entry name" value="MATH/TRAF_dom"/>
</dbReference>